<gene>
    <name evidence="3" type="ORF">K489DRAFT_406688</name>
</gene>
<protein>
    <recommendedName>
        <fullName evidence="4">Hydrophobic surface binding protein</fullName>
    </recommendedName>
</protein>
<accession>A0A6J3MG59</accession>
<dbReference type="AlphaFoldDB" id="A0A6J3MG59"/>
<feature type="chain" id="PRO_5026729582" description="Hydrophobic surface binding protein" evidence="1">
    <location>
        <begin position="19"/>
        <end position="201"/>
    </location>
</feature>
<evidence type="ECO:0000313" key="3">
    <source>
        <dbReference type="RefSeq" id="XP_033462913.1"/>
    </source>
</evidence>
<keyword evidence="2" id="KW-1185">Reference proteome</keyword>
<keyword evidence="1" id="KW-0732">Signal</keyword>
<organism evidence="3">
    <name type="scientific">Dissoconium aciculare CBS 342.82</name>
    <dbReference type="NCBI Taxonomy" id="1314786"/>
    <lineage>
        <taxon>Eukaryota</taxon>
        <taxon>Fungi</taxon>
        <taxon>Dikarya</taxon>
        <taxon>Ascomycota</taxon>
        <taxon>Pezizomycotina</taxon>
        <taxon>Dothideomycetes</taxon>
        <taxon>Dothideomycetidae</taxon>
        <taxon>Mycosphaerellales</taxon>
        <taxon>Dissoconiaceae</taxon>
        <taxon>Dissoconium</taxon>
    </lineage>
</organism>
<reference evidence="3" key="3">
    <citation type="submission" date="2025-08" db="UniProtKB">
        <authorList>
            <consortium name="RefSeq"/>
        </authorList>
    </citation>
    <scope>IDENTIFICATION</scope>
    <source>
        <strain evidence="3">CBS 342.82</strain>
    </source>
</reference>
<sequence length="201" mass="21666">MKVFSLLAFVAPIGLALGAAIPNRLVQRQSTSSQGTFEAIGHDLERFKVDLSLLQASTAAYYGPANLPAGQRIIKNLSDLAATLEQATDDAESYARSIHSSAQQESDSQQVVAAINSVAPYARDTVNTLIDKRDDLEAGPFDAVFGNALILINLRTTLDDIIDLANALVDAVSFDQIANVRQAFAPIVQDVTRAYNYYTGF</sequence>
<name>A0A6J3MG59_9PEZI</name>
<proteinExistence type="predicted"/>
<evidence type="ECO:0000313" key="2">
    <source>
        <dbReference type="Proteomes" id="UP000504637"/>
    </source>
</evidence>
<dbReference type="GeneID" id="54365083"/>
<evidence type="ECO:0000256" key="1">
    <source>
        <dbReference type="SAM" id="SignalP"/>
    </source>
</evidence>
<reference evidence="3" key="1">
    <citation type="submission" date="2020-01" db="EMBL/GenBank/DDBJ databases">
        <authorList>
            <consortium name="DOE Joint Genome Institute"/>
            <person name="Haridas S."/>
            <person name="Albert R."/>
            <person name="Binder M."/>
            <person name="Bloem J."/>
            <person name="Labutti K."/>
            <person name="Salamov A."/>
            <person name="Andreopoulos B."/>
            <person name="Baker S.E."/>
            <person name="Barry K."/>
            <person name="Bills G."/>
            <person name="Bluhm B.H."/>
            <person name="Cannon C."/>
            <person name="Castanera R."/>
            <person name="Culley D.E."/>
            <person name="Daum C."/>
            <person name="Ezra D."/>
            <person name="Gonzalez J.B."/>
            <person name="Henrissat B."/>
            <person name="Kuo A."/>
            <person name="Liang C."/>
            <person name="Lipzen A."/>
            <person name="Lutzoni F."/>
            <person name="Magnuson J."/>
            <person name="Mondo S."/>
            <person name="Nolan M."/>
            <person name="Ohm R."/>
            <person name="Pangilinan J."/>
            <person name="Park H.-J."/>
            <person name="Ramirez L."/>
            <person name="Alfaro M."/>
            <person name="Sun H."/>
            <person name="Tritt A."/>
            <person name="Yoshinaga Y."/>
            <person name="Zwiers L.-H."/>
            <person name="Turgeon B.G."/>
            <person name="Goodwin S.B."/>
            <person name="Spatafora J.W."/>
            <person name="Crous P.W."/>
            <person name="Grigoriev I.V."/>
        </authorList>
    </citation>
    <scope>NUCLEOTIDE SEQUENCE</scope>
    <source>
        <strain evidence="3">CBS 342.82</strain>
    </source>
</reference>
<feature type="signal peptide" evidence="1">
    <location>
        <begin position="1"/>
        <end position="18"/>
    </location>
</feature>
<dbReference type="RefSeq" id="XP_033462913.1">
    <property type="nucleotide sequence ID" value="XM_033607283.1"/>
</dbReference>
<dbReference type="Proteomes" id="UP000504637">
    <property type="component" value="Unplaced"/>
</dbReference>
<evidence type="ECO:0008006" key="4">
    <source>
        <dbReference type="Google" id="ProtNLM"/>
    </source>
</evidence>
<reference evidence="3" key="2">
    <citation type="submission" date="2020-04" db="EMBL/GenBank/DDBJ databases">
        <authorList>
            <consortium name="NCBI Genome Project"/>
        </authorList>
    </citation>
    <scope>NUCLEOTIDE SEQUENCE</scope>
    <source>
        <strain evidence="3">CBS 342.82</strain>
    </source>
</reference>